<dbReference type="EMBL" id="PSQJ01000004">
    <property type="protein sequence ID" value="PTL86412.1"/>
    <property type="molecule type" value="Genomic_DNA"/>
</dbReference>
<evidence type="ECO:0000313" key="1">
    <source>
        <dbReference type="EMBL" id="PTL86412.1"/>
    </source>
</evidence>
<proteinExistence type="predicted"/>
<protein>
    <submittedName>
        <fullName evidence="1">Uncharacterized protein</fullName>
    </submittedName>
</protein>
<evidence type="ECO:0000313" key="2">
    <source>
        <dbReference type="Proteomes" id="UP000240811"/>
    </source>
</evidence>
<comment type="caution">
    <text evidence="1">The sequence shown here is derived from an EMBL/GenBank/DDBJ whole genome shotgun (WGS) entry which is preliminary data.</text>
</comment>
<dbReference type="NCBIfam" id="NF041111">
    <property type="entry name" value="effector_HPE1"/>
    <property type="match status" value="1"/>
</dbReference>
<accession>A0A2T4VXA9</accession>
<name>A0A2T4VXA9_9HYPH</name>
<sequence>MRFDMRYLVLALLLYISASSNIVRAQSILYIRSPIINSNSIIYIKCPDCNLKKEKDTSRSINKVFSSIKKDIIKGKNVEIYTDNFMREEETFIKDIWQDKVKADKPKHN</sequence>
<dbReference type="Proteomes" id="UP000240811">
    <property type="component" value="Unassembled WGS sequence"/>
</dbReference>
<dbReference type="AlphaFoldDB" id="A0A2T4VXA9"/>
<reference evidence="2" key="1">
    <citation type="submission" date="2018-02" db="EMBL/GenBank/DDBJ databases">
        <title>Genome sequence of Candidatus Liberibacter europaeus.</title>
        <authorList>
            <person name="Frampton R.A."/>
            <person name="Thompson S.M."/>
            <person name="David C."/>
            <person name="Addison S.M."/>
            <person name="Smith G.R."/>
        </authorList>
    </citation>
    <scope>NUCLEOTIDE SEQUENCE [LARGE SCALE GENOMIC DNA]</scope>
</reference>
<gene>
    <name evidence="1" type="ORF">C4617_04235</name>
</gene>
<organism evidence="1 2">
    <name type="scientific">Candidatus Liberibacter europaeus</name>
    <dbReference type="NCBI Taxonomy" id="744859"/>
    <lineage>
        <taxon>Bacteria</taxon>
        <taxon>Pseudomonadati</taxon>
        <taxon>Pseudomonadota</taxon>
        <taxon>Alphaproteobacteria</taxon>
        <taxon>Hyphomicrobiales</taxon>
        <taxon>Rhizobiaceae</taxon>
        <taxon>Liberibacter</taxon>
    </lineage>
</organism>